<proteinExistence type="predicted"/>
<name>A0A8T0PUF5_PANVG</name>
<feature type="compositionally biased region" description="Acidic residues" evidence="1">
    <location>
        <begin position="80"/>
        <end position="96"/>
    </location>
</feature>
<feature type="compositionally biased region" description="Low complexity" evidence="1">
    <location>
        <begin position="97"/>
        <end position="110"/>
    </location>
</feature>
<gene>
    <name evidence="2" type="ORF">PVAP13_7NG296156</name>
</gene>
<dbReference type="AlphaFoldDB" id="A0A8T0PUF5"/>
<protein>
    <submittedName>
        <fullName evidence="2">Uncharacterized protein</fullName>
    </submittedName>
</protein>
<feature type="compositionally biased region" description="Basic and acidic residues" evidence="1">
    <location>
        <begin position="65"/>
        <end position="79"/>
    </location>
</feature>
<dbReference type="Proteomes" id="UP000823388">
    <property type="component" value="Chromosome 7N"/>
</dbReference>
<feature type="compositionally biased region" description="Basic residues" evidence="1">
    <location>
        <begin position="171"/>
        <end position="180"/>
    </location>
</feature>
<feature type="compositionally biased region" description="Basic and acidic residues" evidence="1">
    <location>
        <begin position="1"/>
        <end position="24"/>
    </location>
</feature>
<dbReference type="EMBL" id="CM029050">
    <property type="protein sequence ID" value="KAG2564715.1"/>
    <property type="molecule type" value="Genomic_DNA"/>
</dbReference>
<evidence type="ECO:0000256" key="1">
    <source>
        <dbReference type="SAM" id="MobiDB-lite"/>
    </source>
</evidence>
<feature type="region of interest" description="Disordered" evidence="1">
    <location>
        <begin position="1"/>
        <end position="186"/>
    </location>
</feature>
<reference evidence="2" key="1">
    <citation type="submission" date="2020-05" db="EMBL/GenBank/DDBJ databases">
        <title>WGS assembly of Panicum virgatum.</title>
        <authorList>
            <person name="Lovell J.T."/>
            <person name="Jenkins J."/>
            <person name="Shu S."/>
            <person name="Juenger T.E."/>
            <person name="Schmutz J."/>
        </authorList>
    </citation>
    <scope>NUCLEOTIDE SEQUENCE</scope>
    <source>
        <strain evidence="2">AP13</strain>
    </source>
</reference>
<comment type="caution">
    <text evidence="2">The sequence shown here is derived from an EMBL/GenBank/DDBJ whole genome shotgun (WGS) entry which is preliminary data.</text>
</comment>
<sequence length="186" mass="19372">MGTSEEGRRREPGEDDDARRRGPDEIDDEARGSTGLDDDEARGGAGEDGEVTAAQWQPEGSSGAGKDDESGRRRGPDRVSEDDEEGRGGAGEDDEVGAAGATGVTWTAGGRPRDAAAVRGGGGAVRRVLERPKTTRSGRCGQGSVGAEAPARRATTTRRVVAHTGEGRPGTHARRRRRTRVGATSI</sequence>
<evidence type="ECO:0000313" key="3">
    <source>
        <dbReference type="Proteomes" id="UP000823388"/>
    </source>
</evidence>
<feature type="compositionally biased region" description="Low complexity" evidence="1">
    <location>
        <begin position="152"/>
        <end position="164"/>
    </location>
</feature>
<evidence type="ECO:0000313" key="2">
    <source>
        <dbReference type="EMBL" id="KAG2564715.1"/>
    </source>
</evidence>
<organism evidence="2 3">
    <name type="scientific">Panicum virgatum</name>
    <name type="common">Blackwell switchgrass</name>
    <dbReference type="NCBI Taxonomy" id="38727"/>
    <lineage>
        <taxon>Eukaryota</taxon>
        <taxon>Viridiplantae</taxon>
        <taxon>Streptophyta</taxon>
        <taxon>Embryophyta</taxon>
        <taxon>Tracheophyta</taxon>
        <taxon>Spermatophyta</taxon>
        <taxon>Magnoliopsida</taxon>
        <taxon>Liliopsida</taxon>
        <taxon>Poales</taxon>
        <taxon>Poaceae</taxon>
        <taxon>PACMAD clade</taxon>
        <taxon>Panicoideae</taxon>
        <taxon>Panicodae</taxon>
        <taxon>Paniceae</taxon>
        <taxon>Panicinae</taxon>
        <taxon>Panicum</taxon>
        <taxon>Panicum sect. Hiantes</taxon>
    </lineage>
</organism>
<accession>A0A8T0PUF5</accession>
<keyword evidence="3" id="KW-1185">Reference proteome</keyword>